<dbReference type="PANTHER" id="PTHR43065">
    <property type="entry name" value="SENSOR HISTIDINE KINASE"/>
    <property type="match status" value="1"/>
</dbReference>
<dbReference type="EMBL" id="CADCXN010000001">
    <property type="protein sequence ID" value="CAA9889357.1"/>
    <property type="molecule type" value="Genomic_DNA"/>
</dbReference>
<accession>A0A8S0XQH6</accession>
<dbReference type="InterPro" id="IPR000014">
    <property type="entry name" value="PAS"/>
</dbReference>
<dbReference type="InterPro" id="IPR011495">
    <property type="entry name" value="Sig_transdc_His_kin_sub2_dim/P"/>
</dbReference>
<dbReference type="Pfam" id="PF02518">
    <property type="entry name" value="HATPase_c"/>
    <property type="match status" value="1"/>
</dbReference>
<dbReference type="InterPro" id="IPR013655">
    <property type="entry name" value="PAS_fold_3"/>
</dbReference>
<evidence type="ECO:0000313" key="4">
    <source>
        <dbReference type="EMBL" id="CAA9889357.1"/>
    </source>
</evidence>
<dbReference type="InterPro" id="IPR003594">
    <property type="entry name" value="HATPase_dom"/>
</dbReference>
<dbReference type="RefSeq" id="WP_174624370.1">
    <property type="nucleotide sequence ID" value="NZ_CADCXN010000001.1"/>
</dbReference>
<dbReference type="Gene3D" id="2.10.70.100">
    <property type="match status" value="1"/>
</dbReference>
<dbReference type="InterPro" id="IPR035965">
    <property type="entry name" value="PAS-like_dom_sf"/>
</dbReference>
<dbReference type="SMART" id="SM00065">
    <property type="entry name" value="GAF"/>
    <property type="match status" value="1"/>
</dbReference>
<dbReference type="SUPFAM" id="SSF55781">
    <property type="entry name" value="GAF domain-like"/>
    <property type="match status" value="1"/>
</dbReference>
<dbReference type="Gene3D" id="3.30.450.20">
    <property type="entry name" value="PAS domain"/>
    <property type="match status" value="4"/>
</dbReference>
<feature type="domain" description="Histidine kinase" evidence="1">
    <location>
        <begin position="824"/>
        <end position="913"/>
    </location>
</feature>
<dbReference type="PANTHER" id="PTHR43065:SF23">
    <property type="entry name" value="SENSOR HISTIDINE KINASE PDTAS"/>
    <property type="match status" value="1"/>
</dbReference>
<feature type="domain" description="PAC" evidence="3">
    <location>
        <begin position="657"/>
        <end position="709"/>
    </location>
</feature>
<keyword evidence="5" id="KW-1185">Reference proteome</keyword>
<dbReference type="Proteomes" id="UP000494216">
    <property type="component" value="Unassembled WGS sequence"/>
</dbReference>
<dbReference type="InterPro" id="IPR003018">
    <property type="entry name" value="GAF"/>
</dbReference>
<comment type="caution">
    <text evidence="4">The sequence shown here is derived from an EMBL/GenBank/DDBJ whole genome shotgun (WGS) entry which is preliminary data.</text>
</comment>
<dbReference type="NCBIfam" id="TIGR00229">
    <property type="entry name" value="sensory_box"/>
    <property type="match status" value="3"/>
</dbReference>
<feature type="domain" description="PAS" evidence="2">
    <location>
        <begin position="454"/>
        <end position="507"/>
    </location>
</feature>
<dbReference type="SMART" id="SM00086">
    <property type="entry name" value="PAC"/>
    <property type="match status" value="3"/>
</dbReference>
<name>A0A8S0XQH6_9GAMM</name>
<dbReference type="PROSITE" id="PS50113">
    <property type="entry name" value="PAC"/>
    <property type="match status" value="3"/>
</dbReference>
<dbReference type="InterPro" id="IPR000700">
    <property type="entry name" value="PAS-assoc_C"/>
</dbReference>
<dbReference type="InterPro" id="IPR001610">
    <property type="entry name" value="PAC"/>
</dbReference>
<organism evidence="4 5">
    <name type="scientific">Candidatus Methylobacter favarea</name>
    <dbReference type="NCBI Taxonomy" id="2707345"/>
    <lineage>
        <taxon>Bacteria</taxon>
        <taxon>Pseudomonadati</taxon>
        <taxon>Pseudomonadota</taxon>
        <taxon>Gammaproteobacteria</taxon>
        <taxon>Methylococcales</taxon>
        <taxon>Methylococcaceae</taxon>
        <taxon>Methylobacter</taxon>
    </lineage>
</organism>
<feature type="domain" description="PAC" evidence="3">
    <location>
        <begin position="273"/>
        <end position="325"/>
    </location>
</feature>
<evidence type="ECO:0000259" key="1">
    <source>
        <dbReference type="PROSITE" id="PS50109"/>
    </source>
</evidence>
<sequence length="913" mass="101290">MFHTLLFENEILRIQKLHEYLILDTEPDQAFDNIASLAAHICATPFALITLVDREREWYKAKKGIAVNETSRDGGFCTQTILHQDVMVVPNADNDSRFSANTLVTSEPNIRFYAGAQVRAHTGEALGTVCVLDTVARELSPEQIEALRLLARQAEAALELRRKEMVLVDKLGDAKNTEQLLQTMLGEYKEILGSANMSIISTDKQGLITSFNRSAQRMLGYTEAEVVGKHTPLLFHDADEVTARADNLSDELGRAITPGFEAFIAKLPTASADEREWTYVRKDGSRFPVRLSVTTLHGSEGNITGFLKIAIDITFLKEAEDRLKNSERFTRAVLDALSKQFCVLDAKGNIVEANKPWLDFKYEHTLEGGTQALEIGQNYPALLDAESASSRGGKAFAEGIRSVLNGAASHFSLEYSCRTQSVQQWFAGKAIPFPDQELGSVIVMHENISENKYLEHRFRQAVESAPYAIVMVNETGAIVAVNSQTETSFGYSRIELFGQPVEILVPERFRSAHFGLRHAYFVVPTSRPMGAGRDLYGVRKDGSEFPVEIGLSLIDSHDETLVLGTIVDITERKQAMAALKASESDLKEAQRLSGLGGWKWDIRSGEHAWSEETYRIYGRDPALPPALYPEVQQYFTPASWEPLAAAVERCMAEGAPYECDAEVQRPDGTRRWIVARGEAAFGADRQVITLHGTVQDITERKIANGKLKEALNEKEMLLKEVYHRVKNNLQIVSSLINLQARSVKNKETVDLLKQSADRIKAMSLLHEKLYQSKDLASIDFNAYIHSLVEHLLFGYGVQAGKINMSIRIAKVFLDVDTAIPCGLIINELLTNALKHAFPDDRQGEIGIVFRQEGGEFILVITDNGVGFPAGLNLENSASLGLQLVATLTNQLMGRMQVDQAGGSTFTIRFTTIS</sequence>
<dbReference type="InterPro" id="IPR036890">
    <property type="entry name" value="HATPase_C_sf"/>
</dbReference>
<dbReference type="Pfam" id="PF13426">
    <property type="entry name" value="PAS_9"/>
    <property type="match status" value="2"/>
</dbReference>
<dbReference type="InterPro" id="IPR005467">
    <property type="entry name" value="His_kinase_dom"/>
</dbReference>
<reference evidence="4 5" key="1">
    <citation type="submission" date="2020-02" db="EMBL/GenBank/DDBJ databases">
        <authorList>
            <person name="Hogendoorn C."/>
        </authorList>
    </citation>
    <scope>NUCLEOTIDE SEQUENCE [LARGE SCALE GENOMIC DNA]</scope>
    <source>
        <strain evidence="4">METHB21</strain>
    </source>
</reference>
<evidence type="ECO:0000259" key="2">
    <source>
        <dbReference type="PROSITE" id="PS50112"/>
    </source>
</evidence>
<dbReference type="Pfam" id="PF08447">
    <property type="entry name" value="PAS_3"/>
    <property type="match status" value="1"/>
</dbReference>
<evidence type="ECO:0008006" key="6">
    <source>
        <dbReference type="Google" id="ProtNLM"/>
    </source>
</evidence>
<dbReference type="AlphaFoldDB" id="A0A8S0XQH6"/>
<dbReference type="InterPro" id="IPR029016">
    <property type="entry name" value="GAF-like_dom_sf"/>
</dbReference>
<dbReference type="PROSITE" id="PS50109">
    <property type="entry name" value="HIS_KIN"/>
    <property type="match status" value="1"/>
</dbReference>
<dbReference type="Pfam" id="PF01590">
    <property type="entry name" value="GAF"/>
    <property type="match status" value="1"/>
</dbReference>
<feature type="domain" description="PAS" evidence="2">
    <location>
        <begin position="184"/>
        <end position="229"/>
    </location>
</feature>
<dbReference type="SUPFAM" id="SSF55785">
    <property type="entry name" value="PYP-like sensor domain (PAS domain)"/>
    <property type="match status" value="4"/>
</dbReference>
<dbReference type="Gene3D" id="3.30.450.40">
    <property type="match status" value="1"/>
</dbReference>
<dbReference type="SUPFAM" id="SSF55874">
    <property type="entry name" value="ATPase domain of HSP90 chaperone/DNA topoisomerase II/histidine kinase"/>
    <property type="match status" value="1"/>
</dbReference>
<gene>
    <name evidence="4" type="ORF">METHB2_10197</name>
</gene>
<feature type="domain" description="PAC" evidence="3">
    <location>
        <begin position="531"/>
        <end position="581"/>
    </location>
</feature>
<evidence type="ECO:0000313" key="5">
    <source>
        <dbReference type="Proteomes" id="UP000494216"/>
    </source>
</evidence>
<dbReference type="Gene3D" id="3.30.565.10">
    <property type="entry name" value="Histidine kinase-like ATPase, C-terminal domain"/>
    <property type="match status" value="1"/>
</dbReference>
<protein>
    <recommendedName>
        <fullName evidence="6">PAS domain S-box protein</fullName>
    </recommendedName>
</protein>
<proteinExistence type="predicted"/>
<dbReference type="PROSITE" id="PS50112">
    <property type="entry name" value="PAS"/>
    <property type="match status" value="2"/>
</dbReference>
<dbReference type="Pfam" id="PF07568">
    <property type="entry name" value="HisKA_2"/>
    <property type="match status" value="1"/>
</dbReference>
<dbReference type="SMART" id="SM00091">
    <property type="entry name" value="PAS"/>
    <property type="match status" value="3"/>
</dbReference>
<dbReference type="SMART" id="SM00387">
    <property type="entry name" value="HATPase_c"/>
    <property type="match status" value="1"/>
</dbReference>
<evidence type="ECO:0000259" key="3">
    <source>
        <dbReference type="PROSITE" id="PS50113"/>
    </source>
</evidence>
<dbReference type="CDD" id="cd00130">
    <property type="entry name" value="PAS"/>
    <property type="match status" value="3"/>
</dbReference>